<feature type="transmembrane region" description="Helical" evidence="7">
    <location>
        <begin position="12"/>
        <end position="31"/>
    </location>
</feature>
<evidence type="ECO:0000256" key="4">
    <source>
        <dbReference type="ARBA" id="ARBA00022679"/>
    </source>
</evidence>
<name>A0ABR7J966_9FLAO</name>
<protein>
    <recommendedName>
        <fullName evidence="2">histidine kinase</fullName>
        <ecNumber evidence="2">2.7.13.3</ecNumber>
    </recommendedName>
</protein>
<evidence type="ECO:0000313" key="9">
    <source>
        <dbReference type="EMBL" id="MBC5842052.1"/>
    </source>
</evidence>
<gene>
    <name evidence="9" type="ORF">H8R23_11595</name>
</gene>
<evidence type="ECO:0000313" key="10">
    <source>
        <dbReference type="Proteomes" id="UP000629963"/>
    </source>
</evidence>
<evidence type="ECO:0000256" key="1">
    <source>
        <dbReference type="ARBA" id="ARBA00000085"/>
    </source>
</evidence>
<proteinExistence type="predicted"/>
<evidence type="ECO:0000256" key="3">
    <source>
        <dbReference type="ARBA" id="ARBA00022553"/>
    </source>
</evidence>
<comment type="catalytic activity">
    <reaction evidence="1">
        <text>ATP + protein L-histidine = ADP + protein N-phospho-L-histidine.</text>
        <dbReference type="EC" id="2.7.13.3"/>
    </reaction>
</comment>
<keyword evidence="7" id="KW-0472">Membrane</keyword>
<dbReference type="GO" id="GO:0016301">
    <property type="term" value="F:kinase activity"/>
    <property type="evidence" value="ECO:0007669"/>
    <property type="project" value="UniProtKB-KW"/>
</dbReference>
<keyword evidence="4" id="KW-0808">Transferase</keyword>
<dbReference type="InterPro" id="IPR050351">
    <property type="entry name" value="BphY/WalK/GraS-like"/>
</dbReference>
<dbReference type="PANTHER" id="PTHR45453:SF1">
    <property type="entry name" value="PHOSPHATE REGULON SENSOR PROTEIN PHOR"/>
    <property type="match status" value="1"/>
</dbReference>
<feature type="domain" description="Histidine kinase" evidence="8">
    <location>
        <begin position="228"/>
        <end position="428"/>
    </location>
</feature>
<dbReference type="RefSeq" id="WP_187010553.1">
    <property type="nucleotide sequence ID" value="NZ_JACRUI010000004.1"/>
</dbReference>
<dbReference type="InterPro" id="IPR005467">
    <property type="entry name" value="His_kinase_dom"/>
</dbReference>
<dbReference type="PROSITE" id="PS50109">
    <property type="entry name" value="HIS_KIN"/>
    <property type="match status" value="1"/>
</dbReference>
<dbReference type="InterPro" id="IPR036097">
    <property type="entry name" value="HisK_dim/P_sf"/>
</dbReference>
<dbReference type="InterPro" id="IPR003661">
    <property type="entry name" value="HisK_dim/P_dom"/>
</dbReference>
<dbReference type="EMBL" id="JACRUJ010000004">
    <property type="protein sequence ID" value="MBC5842052.1"/>
    <property type="molecule type" value="Genomic_DNA"/>
</dbReference>
<dbReference type="CDD" id="cd00082">
    <property type="entry name" value="HisKA"/>
    <property type="match status" value="1"/>
</dbReference>
<keyword evidence="6" id="KW-0902">Two-component regulatory system</keyword>
<accession>A0ABR7J966</accession>
<evidence type="ECO:0000256" key="5">
    <source>
        <dbReference type="ARBA" id="ARBA00022777"/>
    </source>
</evidence>
<evidence type="ECO:0000256" key="7">
    <source>
        <dbReference type="SAM" id="Phobius"/>
    </source>
</evidence>
<keyword evidence="7" id="KW-0812">Transmembrane</keyword>
<dbReference type="EC" id="2.7.13.3" evidence="2"/>
<evidence type="ECO:0000259" key="8">
    <source>
        <dbReference type="PROSITE" id="PS50109"/>
    </source>
</evidence>
<dbReference type="SUPFAM" id="SSF55874">
    <property type="entry name" value="ATPase domain of HSP90 chaperone/DNA topoisomerase II/histidine kinase"/>
    <property type="match status" value="1"/>
</dbReference>
<dbReference type="Proteomes" id="UP000629963">
    <property type="component" value="Unassembled WGS sequence"/>
</dbReference>
<keyword evidence="5 9" id="KW-0418">Kinase</keyword>
<dbReference type="InterPro" id="IPR003594">
    <property type="entry name" value="HATPase_dom"/>
</dbReference>
<reference evidence="9 10" key="1">
    <citation type="submission" date="2020-08" db="EMBL/GenBank/DDBJ databases">
        <title>Description of novel Flavobacterium F-380 isolate.</title>
        <authorList>
            <person name="Saticioglu I.B."/>
            <person name="Duman M."/>
            <person name="Altun S."/>
        </authorList>
    </citation>
    <scope>NUCLEOTIDE SEQUENCE [LARGE SCALE GENOMIC DNA]</scope>
    <source>
        <strain evidence="9 10">F-380</strain>
    </source>
</reference>
<dbReference type="PANTHER" id="PTHR45453">
    <property type="entry name" value="PHOSPHATE REGULON SENSOR PROTEIN PHOR"/>
    <property type="match status" value="1"/>
</dbReference>
<dbReference type="Pfam" id="PF02518">
    <property type="entry name" value="HATPase_c"/>
    <property type="match status" value="1"/>
</dbReference>
<sequence length="428" mass="49499">MKNLLNKSLSSFAVYALLVLVASIPVYFYLIDNIWISEIDENNALIAQRTEIEFNHLQLDNDELEKSLFLWNKVQPHTQLSKIESYTKKPDSLYTVSRQNTYVRKKDINRFRGLSKIIQIHESSYLLSVETIIEESEETIWEITKLTFLFYILLIIGFLGLNKWLSNKLWQPFRHTLQQLKSFQLNKQSKIEFQKSDTLEFEQLNASLNHLIEENITVFKTQKEFTENASHELQTPLAIIKGKLDLLLQQKSITNEQYLIVEEINTVLTRASRINRNLLLLAKMENNQFQISKAMNISTIATDVEQNLQGYFIAQNKHFTKTIQSDVLLDCNTTLVEVLLNNLLLNTIKHSDKESLIHLAFTKKGITVSNTGTQPLLESKLYKRFASMTKNGANSGLGLAIVKQICEVHGWKIQYTFDTKSHIFSISF</sequence>
<dbReference type="SUPFAM" id="SSF47384">
    <property type="entry name" value="Homodimeric domain of signal transducing histidine kinase"/>
    <property type="match status" value="1"/>
</dbReference>
<evidence type="ECO:0000256" key="6">
    <source>
        <dbReference type="ARBA" id="ARBA00023012"/>
    </source>
</evidence>
<dbReference type="Gene3D" id="1.10.287.130">
    <property type="match status" value="1"/>
</dbReference>
<evidence type="ECO:0000256" key="2">
    <source>
        <dbReference type="ARBA" id="ARBA00012438"/>
    </source>
</evidence>
<dbReference type="Pfam" id="PF00512">
    <property type="entry name" value="HisKA"/>
    <property type="match status" value="1"/>
</dbReference>
<keyword evidence="7" id="KW-1133">Transmembrane helix</keyword>
<keyword evidence="3" id="KW-0597">Phosphoprotein</keyword>
<dbReference type="SMART" id="SM00388">
    <property type="entry name" value="HisKA"/>
    <property type="match status" value="1"/>
</dbReference>
<dbReference type="InterPro" id="IPR036890">
    <property type="entry name" value="HATPase_C_sf"/>
</dbReference>
<keyword evidence="10" id="KW-1185">Reference proteome</keyword>
<dbReference type="Gene3D" id="3.30.565.10">
    <property type="entry name" value="Histidine kinase-like ATPase, C-terminal domain"/>
    <property type="match status" value="1"/>
</dbReference>
<comment type="caution">
    <text evidence="9">The sequence shown here is derived from an EMBL/GenBank/DDBJ whole genome shotgun (WGS) entry which is preliminary data.</text>
</comment>
<organism evidence="9 10">
    <name type="scientific">Flavobacterium kayseriense</name>
    <dbReference type="NCBI Taxonomy" id="2764714"/>
    <lineage>
        <taxon>Bacteria</taxon>
        <taxon>Pseudomonadati</taxon>
        <taxon>Bacteroidota</taxon>
        <taxon>Flavobacteriia</taxon>
        <taxon>Flavobacteriales</taxon>
        <taxon>Flavobacteriaceae</taxon>
        <taxon>Flavobacterium</taxon>
    </lineage>
</organism>